<dbReference type="Proteomes" id="UP001321526">
    <property type="component" value="Chromosome"/>
</dbReference>
<feature type="transmembrane region" description="Helical" evidence="4">
    <location>
        <begin position="375"/>
        <end position="391"/>
    </location>
</feature>
<feature type="transmembrane region" description="Helical" evidence="4">
    <location>
        <begin position="343"/>
        <end position="363"/>
    </location>
</feature>
<feature type="transmembrane region" description="Helical" evidence="4">
    <location>
        <begin position="18"/>
        <end position="42"/>
    </location>
</feature>
<feature type="transmembrane region" description="Helical" evidence="4">
    <location>
        <begin position="222"/>
        <end position="243"/>
    </location>
</feature>
<dbReference type="InterPro" id="IPR036259">
    <property type="entry name" value="MFS_trans_sf"/>
</dbReference>
<name>A0ABY8FCB0_9GAMM</name>
<dbReference type="EMBL" id="CP035631">
    <property type="protein sequence ID" value="WFF40459.1"/>
    <property type="molecule type" value="Genomic_DNA"/>
</dbReference>
<organism evidence="6 7">
    <name type="scientific">Salinicola endophyticus</name>
    <dbReference type="NCBI Taxonomy" id="1949083"/>
    <lineage>
        <taxon>Bacteria</taxon>
        <taxon>Pseudomonadati</taxon>
        <taxon>Pseudomonadota</taxon>
        <taxon>Gammaproteobacteria</taxon>
        <taxon>Oceanospirillales</taxon>
        <taxon>Halomonadaceae</taxon>
        <taxon>Salinicola</taxon>
    </lineage>
</organism>
<dbReference type="RefSeq" id="WP_282235680.1">
    <property type="nucleotide sequence ID" value="NZ_CP035631.1"/>
</dbReference>
<feature type="transmembrane region" description="Helical" evidence="4">
    <location>
        <begin position="82"/>
        <end position="103"/>
    </location>
</feature>
<evidence type="ECO:0000256" key="4">
    <source>
        <dbReference type="SAM" id="Phobius"/>
    </source>
</evidence>
<keyword evidence="1 4" id="KW-0812">Transmembrane</keyword>
<feature type="domain" description="Major facilitator superfamily (MFS) profile" evidence="5">
    <location>
        <begin position="20"/>
        <end position="404"/>
    </location>
</feature>
<feature type="transmembrane region" description="Helical" evidence="4">
    <location>
        <begin position="54"/>
        <end position="75"/>
    </location>
</feature>
<keyword evidence="7" id="KW-1185">Reference proteome</keyword>
<evidence type="ECO:0000256" key="3">
    <source>
        <dbReference type="ARBA" id="ARBA00023136"/>
    </source>
</evidence>
<feature type="transmembrane region" description="Helical" evidence="4">
    <location>
        <begin position="311"/>
        <end position="331"/>
    </location>
</feature>
<dbReference type="PROSITE" id="PS50850">
    <property type="entry name" value="MFS"/>
    <property type="match status" value="1"/>
</dbReference>
<dbReference type="Pfam" id="PF07690">
    <property type="entry name" value="MFS_1"/>
    <property type="match status" value="1"/>
</dbReference>
<protein>
    <submittedName>
        <fullName evidence="6">MFS transporter</fullName>
    </submittedName>
</protein>
<keyword evidence="3 4" id="KW-0472">Membrane</keyword>
<dbReference type="PANTHER" id="PTHR23523:SF2">
    <property type="entry name" value="2-NITROIMIDAZOLE TRANSPORTER"/>
    <property type="match status" value="1"/>
</dbReference>
<evidence type="ECO:0000256" key="1">
    <source>
        <dbReference type="ARBA" id="ARBA00022692"/>
    </source>
</evidence>
<evidence type="ECO:0000313" key="6">
    <source>
        <dbReference type="EMBL" id="WFF40459.1"/>
    </source>
</evidence>
<dbReference type="PANTHER" id="PTHR23523">
    <property type="match status" value="1"/>
</dbReference>
<sequence>MLPSDTTATPTSRPRLPWLALILLWLVGVYLRLPILIAPPLAGEIAGALDLGSAAVGALTTVPYVVLALSMMLAVHVTRRLGVLPALIAALAVVALGSGARGLTLSAPVLFGASIVMGLGLAVMQVTLPALLRDWTPHHLALGSAVYLNGMTVGELIGAGGTRPVVLVLAGGDWQLAMLYWSLPALVIVLLLGLRLFAGPRPATLAPTPTRRRSRGWRSPRVWLLGLPLAATIGLYMATNAYMSLVLGARGESDRLALALLLYNASPLAASLSMILRGRRWVATRTPLLVCGVLSVAGMLGFLGLDGWPALLALILSGFCITLELTLLMALPPCLERGEGVASLTAGISFVGYSVAFVMPLIGGWLAEVFGHAELSLWPMVVFAVASLWALRRAPLTPLSPAQA</sequence>
<evidence type="ECO:0000313" key="7">
    <source>
        <dbReference type="Proteomes" id="UP001321526"/>
    </source>
</evidence>
<dbReference type="InterPro" id="IPR052524">
    <property type="entry name" value="MFS_Cyanate_Porter"/>
</dbReference>
<accession>A0ABY8FCB0</accession>
<feature type="transmembrane region" description="Helical" evidence="4">
    <location>
        <begin position="140"/>
        <end position="159"/>
    </location>
</feature>
<dbReference type="SUPFAM" id="SSF103473">
    <property type="entry name" value="MFS general substrate transporter"/>
    <property type="match status" value="1"/>
</dbReference>
<feature type="transmembrane region" description="Helical" evidence="4">
    <location>
        <begin position="179"/>
        <end position="198"/>
    </location>
</feature>
<gene>
    <name evidence="6" type="ORF">EVC62_02490</name>
</gene>
<feature type="transmembrane region" description="Helical" evidence="4">
    <location>
        <begin position="288"/>
        <end position="305"/>
    </location>
</feature>
<feature type="transmembrane region" description="Helical" evidence="4">
    <location>
        <begin position="255"/>
        <end position="276"/>
    </location>
</feature>
<evidence type="ECO:0000259" key="5">
    <source>
        <dbReference type="PROSITE" id="PS50850"/>
    </source>
</evidence>
<dbReference type="Gene3D" id="1.20.1250.20">
    <property type="entry name" value="MFS general substrate transporter like domains"/>
    <property type="match status" value="1"/>
</dbReference>
<keyword evidence="2 4" id="KW-1133">Transmembrane helix</keyword>
<proteinExistence type="predicted"/>
<dbReference type="InterPro" id="IPR020846">
    <property type="entry name" value="MFS_dom"/>
</dbReference>
<reference evidence="6 7" key="1">
    <citation type="submission" date="2019-01" db="EMBL/GenBank/DDBJ databases">
        <title>Genome sequence of Salinicola endophyticus REST5.</title>
        <authorList>
            <person name="Nascimento F.X."/>
        </authorList>
    </citation>
    <scope>NUCLEOTIDE SEQUENCE [LARGE SCALE GENOMIC DNA]</scope>
    <source>
        <strain evidence="6 7">REST5</strain>
    </source>
</reference>
<evidence type="ECO:0000256" key="2">
    <source>
        <dbReference type="ARBA" id="ARBA00022989"/>
    </source>
</evidence>
<dbReference type="InterPro" id="IPR011701">
    <property type="entry name" value="MFS"/>
</dbReference>
<feature type="transmembrane region" description="Helical" evidence="4">
    <location>
        <begin position="109"/>
        <end position="128"/>
    </location>
</feature>